<feature type="transmembrane region" description="Helical" evidence="1">
    <location>
        <begin position="36"/>
        <end position="58"/>
    </location>
</feature>
<protein>
    <submittedName>
        <fullName evidence="3">GGDEF domain protein</fullName>
    </submittedName>
</protein>
<evidence type="ECO:0000313" key="4">
    <source>
        <dbReference type="Proteomes" id="UP000242886"/>
    </source>
</evidence>
<dbReference type="InterPro" id="IPR029787">
    <property type="entry name" value="Nucleotide_cyclase"/>
</dbReference>
<dbReference type="SUPFAM" id="SSF55073">
    <property type="entry name" value="Nucleotide cyclase"/>
    <property type="match status" value="1"/>
</dbReference>
<evidence type="ECO:0000256" key="1">
    <source>
        <dbReference type="SAM" id="Phobius"/>
    </source>
</evidence>
<dbReference type="PROSITE" id="PS50887">
    <property type="entry name" value="GGDEF"/>
    <property type="match status" value="1"/>
</dbReference>
<keyword evidence="1" id="KW-1133">Transmembrane helix</keyword>
<reference evidence="3" key="1">
    <citation type="submission" date="2017-03" db="EMBL/GenBank/DDBJ databases">
        <authorList>
            <consortium name="AG Boll"/>
        </authorList>
    </citation>
    <scope>NUCLEOTIDE SEQUENCE [LARGE SCALE GENOMIC DNA]</scope>
    <source>
        <strain evidence="3">Chol</strain>
    </source>
</reference>
<gene>
    <name evidence="3" type="ORF">SDENCHOL_21144</name>
</gene>
<feature type="domain" description="GGDEF" evidence="2">
    <location>
        <begin position="252"/>
        <end position="384"/>
    </location>
</feature>
<keyword evidence="4" id="KW-1185">Reference proteome</keyword>
<feature type="transmembrane region" description="Helical" evidence="1">
    <location>
        <begin position="178"/>
        <end position="198"/>
    </location>
</feature>
<evidence type="ECO:0000259" key="2">
    <source>
        <dbReference type="PROSITE" id="PS50887"/>
    </source>
</evidence>
<dbReference type="AlphaFoldDB" id="A0A7Z7HUX9"/>
<dbReference type="InterPro" id="IPR043128">
    <property type="entry name" value="Rev_trsase/Diguanyl_cyclase"/>
</dbReference>
<feature type="transmembrane region" description="Helical" evidence="1">
    <location>
        <begin position="92"/>
        <end position="116"/>
    </location>
</feature>
<accession>A0A7Z7HUX9</accession>
<dbReference type="Pfam" id="PF00990">
    <property type="entry name" value="GGDEF"/>
    <property type="match status" value="1"/>
</dbReference>
<keyword evidence="1" id="KW-0812">Transmembrane</keyword>
<sequence>MIQEQEVRRSPLSLVVDYFIHPSYRLDSDTFFRGRILIAAMLVFVIVSASAYLAVLATPFLSTSVFWASLILPPATLSFVTLLVLIRRRGGYMFCSIASVLVIYLIIVIGICVSGGPAVSPVVQLLVVPPLVAYFFGGLRWGGRAVAITFPTLIILIVLHLLGVPFLQTVTTEAQMDLARGIITFLNLAVISGMAFIYEFTAAALKRERDLEHEKYIQLAKTDPLTGLANRRNFDDMLKERAELYGAQIPPRRFALGYLDLDGFKPINDQYGHAVGDEVLRVISERLRAALRGSDFVGRHGGDEFMLLLDTVGSQEALEAMADRMLSSIAQPIKTSAGIVGVTGSLGFAMFPLDAVEIKDLMKAADDAMYTAKQKRGSWHFYRKHHTQAAP</sequence>
<keyword evidence="1" id="KW-0472">Membrane</keyword>
<dbReference type="SMART" id="SM00267">
    <property type="entry name" value="GGDEF"/>
    <property type="match status" value="1"/>
</dbReference>
<dbReference type="Proteomes" id="UP000242886">
    <property type="component" value="Chromosome SDENCHOL"/>
</dbReference>
<dbReference type="EMBL" id="LT837803">
    <property type="protein sequence ID" value="SMB31366.1"/>
    <property type="molecule type" value="Genomic_DNA"/>
</dbReference>
<organism evidence="3 4">
    <name type="scientific">Sterolibacterium denitrificans</name>
    <dbReference type="NCBI Taxonomy" id="157592"/>
    <lineage>
        <taxon>Bacteria</taxon>
        <taxon>Pseudomonadati</taxon>
        <taxon>Pseudomonadota</taxon>
        <taxon>Betaproteobacteria</taxon>
        <taxon>Nitrosomonadales</taxon>
        <taxon>Sterolibacteriaceae</taxon>
        <taxon>Sterolibacterium</taxon>
    </lineage>
</organism>
<feature type="transmembrane region" description="Helical" evidence="1">
    <location>
        <begin position="146"/>
        <end position="166"/>
    </location>
</feature>
<dbReference type="NCBIfam" id="TIGR00254">
    <property type="entry name" value="GGDEF"/>
    <property type="match status" value="1"/>
</dbReference>
<feature type="transmembrane region" description="Helical" evidence="1">
    <location>
        <begin position="64"/>
        <end position="85"/>
    </location>
</feature>
<feature type="transmembrane region" description="Helical" evidence="1">
    <location>
        <begin position="122"/>
        <end position="139"/>
    </location>
</feature>
<evidence type="ECO:0000313" key="3">
    <source>
        <dbReference type="EMBL" id="SMB31366.1"/>
    </source>
</evidence>
<dbReference type="PANTHER" id="PTHR46663">
    <property type="entry name" value="DIGUANYLATE CYCLASE DGCT-RELATED"/>
    <property type="match status" value="1"/>
</dbReference>
<dbReference type="CDD" id="cd01949">
    <property type="entry name" value="GGDEF"/>
    <property type="match status" value="1"/>
</dbReference>
<dbReference type="InterPro" id="IPR052163">
    <property type="entry name" value="DGC-Regulatory_Protein"/>
</dbReference>
<proteinExistence type="predicted"/>
<dbReference type="PANTHER" id="PTHR46663:SF2">
    <property type="entry name" value="GGDEF DOMAIN-CONTAINING PROTEIN"/>
    <property type="match status" value="1"/>
</dbReference>
<dbReference type="Gene3D" id="3.30.70.270">
    <property type="match status" value="1"/>
</dbReference>
<dbReference type="InterPro" id="IPR000160">
    <property type="entry name" value="GGDEF_dom"/>
</dbReference>
<name>A0A7Z7HUX9_9PROT</name>